<evidence type="ECO:0000256" key="3">
    <source>
        <dbReference type="SAM" id="MobiDB-lite"/>
    </source>
</evidence>
<dbReference type="GO" id="GO:0071013">
    <property type="term" value="C:catalytic step 2 spliceosome"/>
    <property type="evidence" value="ECO:0007669"/>
    <property type="project" value="TreeGrafter"/>
</dbReference>
<dbReference type="PANTHER" id="PTHR44006">
    <property type="entry name" value="U5 SMALL NUCLEAR RIBONUCLEOPROTEIN 40 KDA PROTEIN"/>
    <property type="match status" value="1"/>
</dbReference>
<dbReference type="InterPro" id="IPR001680">
    <property type="entry name" value="WD40_rpt"/>
</dbReference>
<dbReference type="InterPro" id="IPR019775">
    <property type="entry name" value="WD40_repeat_CS"/>
</dbReference>
<dbReference type="InterPro" id="IPR015943">
    <property type="entry name" value="WD40/YVTN_repeat-like_dom_sf"/>
</dbReference>
<sequence length="110" mass="12057">MTEGSLCTLSKQEAMMQALHRDGESSLSLVGPKPMELSTAPHAGSHASSGSDDGTAKLWDLRQRGAIQTFQDKYQITAVDFSDASDKIYLGGIDNNINVWDLRRNVLNKF</sequence>
<keyword evidence="5" id="KW-1185">Reference proteome</keyword>
<dbReference type="AlphaFoldDB" id="A0A166B3C7"/>
<feature type="compositionally biased region" description="Low complexity" evidence="3">
    <location>
        <begin position="38"/>
        <end position="53"/>
    </location>
</feature>
<dbReference type="PROSITE" id="PS50294">
    <property type="entry name" value="WD_REPEATS_REGION"/>
    <property type="match status" value="1"/>
</dbReference>
<feature type="region of interest" description="Disordered" evidence="3">
    <location>
        <begin position="21"/>
        <end position="56"/>
    </location>
</feature>
<protein>
    <submittedName>
        <fullName evidence="4">Uncharacterized protein</fullName>
    </submittedName>
</protein>
<proteinExistence type="predicted"/>
<dbReference type="SMART" id="SM00320">
    <property type="entry name" value="WD40"/>
    <property type="match status" value="2"/>
</dbReference>
<dbReference type="PROSITE" id="PS00678">
    <property type="entry name" value="WD_REPEATS_1"/>
    <property type="match status" value="1"/>
</dbReference>
<dbReference type="Pfam" id="PF00400">
    <property type="entry name" value="WD40"/>
    <property type="match status" value="2"/>
</dbReference>
<dbReference type="SUPFAM" id="SSF50978">
    <property type="entry name" value="WD40 repeat-like"/>
    <property type="match status" value="1"/>
</dbReference>
<dbReference type="PROSITE" id="PS50082">
    <property type="entry name" value="WD_REPEATS_2"/>
    <property type="match status" value="2"/>
</dbReference>
<dbReference type="Gramene" id="KZN02304">
    <property type="protein sequence ID" value="KZN02304"/>
    <property type="gene ID" value="DCAR_011058"/>
</dbReference>
<name>A0A166B3C7_DAUCS</name>
<gene>
    <name evidence="4" type="ORF">DCAR_0312547</name>
</gene>
<reference evidence="4" key="1">
    <citation type="journal article" date="2016" name="Nat. Genet.">
        <title>A high-quality carrot genome assembly provides new insights into carotenoid accumulation and asterid genome evolution.</title>
        <authorList>
            <person name="Iorizzo M."/>
            <person name="Ellison S."/>
            <person name="Senalik D."/>
            <person name="Zeng P."/>
            <person name="Satapoomin P."/>
            <person name="Huang J."/>
            <person name="Bowman M."/>
            <person name="Iovene M."/>
            <person name="Sanseverino W."/>
            <person name="Cavagnaro P."/>
            <person name="Yildiz M."/>
            <person name="Macko-Podgorni A."/>
            <person name="Moranska E."/>
            <person name="Grzebelus E."/>
            <person name="Grzebelus D."/>
            <person name="Ashrafi H."/>
            <person name="Zheng Z."/>
            <person name="Cheng S."/>
            <person name="Spooner D."/>
            <person name="Van Deynze A."/>
            <person name="Simon P."/>
        </authorList>
    </citation>
    <scope>NUCLEOTIDE SEQUENCE</scope>
    <source>
        <tissue evidence="4">Leaf</tissue>
    </source>
</reference>
<dbReference type="Gene3D" id="2.130.10.10">
    <property type="entry name" value="YVTN repeat-like/Quinoprotein amine dehydrogenase"/>
    <property type="match status" value="1"/>
</dbReference>
<evidence type="ECO:0000256" key="2">
    <source>
        <dbReference type="ARBA" id="ARBA00022737"/>
    </source>
</evidence>
<organism evidence="4 5">
    <name type="scientific">Daucus carota subsp. sativus</name>
    <name type="common">Carrot</name>
    <dbReference type="NCBI Taxonomy" id="79200"/>
    <lineage>
        <taxon>Eukaryota</taxon>
        <taxon>Viridiplantae</taxon>
        <taxon>Streptophyta</taxon>
        <taxon>Embryophyta</taxon>
        <taxon>Tracheophyta</taxon>
        <taxon>Spermatophyta</taxon>
        <taxon>Magnoliopsida</taxon>
        <taxon>eudicotyledons</taxon>
        <taxon>Gunneridae</taxon>
        <taxon>Pentapetalae</taxon>
        <taxon>asterids</taxon>
        <taxon>campanulids</taxon>
        <taxon>Apiales</taxon>
        <taxon>Apiaceae</taxon>
        <taxon>Apioideae</taxon>
        <taxon>Scandiceae</taxon>
        <taxon>Daucinae</taxon>
        <taxon>Daucus</taxon>
        <taxon>Daucus sect. Daucus</taxon>
    </lineage>
</organism>
<dbReference type="PANTHER" id="PTHR44006:SF1">
    <property type="entry name" value="U5 SMALL NUCLEAR RIBONUCLEOPROTEIN 40 KDA PROTEIN"/>
    <property type="match status" value="1"/>
</dbReference>
<dbReference type="EMBL" id="CP093345">
    <property type="protein sequence ID" value="WOG93266.1"/>
    <property type="molecule type" value="Genomic_DNA"/>
</dbReference>
<evidence type="ECO:0000256" key="1">
    <source>
        <dbReference type="ARBA" id="ARBA00022574"/>
    </source>
</evidence>
<keyword evidence="2" id="KW-0677">Repeat</keyword>
<dbReference type="Proteomes" id="UP000077755">
    <property type="component" value="Chromosome 3"/>
</dbReference>
<reference evidence="4" key="2">
    <citation type="submission" date="2022-03" db="EMBL/GenBank/DDBJ databases">
        <title>Draft title - Genomic analysis of global carrot germplasm unveils the trajectory of domestication and the origin of high carotenoid orange carrot.</title>
        <authorList>
            <person name="Iorizzo M."/>
            <person name="Ellison S."/>
            <person name="Senalik D."/>
            <person name="Macko-Podgorni A."/>
            <person name="Grzebelus D."/>
            <person name="Bostan H."/>
            <person name="Rolling W."/>
            <person name="Curaba J."/>
            <person name="Simon P."/>
        </authorList>
    </citation>
    <scope>NUCLEOTIDE SEQUENCE</scope>
    <source>
        <tissue evidence="4">Leaf</tissue>
    </source>
</reference>
<keyword evidence="1" id="KW-0853">WD repeat</keyword>
<accession>A0A166B3C7</accession>
<dbReference type="GO" id="GO:0003723">
    <property type="term" value="F:RNA binding"/>
    <property type="evidence" value="ECO:0007669"/>
    <property type="project" value="TreeGrafter"/>
</dbReference>
<evidence type="ECO:0000313" key="5">
    <source>
        <dbReference type="Proteomes" id="UP000077755"/>
    </source>
</evidence>
<dbReference type="InterPro" id="IPR052234">
    <property type="entry name" value="U5_snRNP_Component"/>
</dbReference>
<evidence type="ECO:0000313" key="4">
    <source>
        <dbReference type="EMBL" id="WOG93266.1"/>
    </source>
</evidence>
<dbReference type="InterPro" id="IPR036322">
    <property type="entry name" value="WD40_repeat_dom_sf"/>
</dbReference>